<dbReference type="PANTHER" id="PTHR31302:SF20">
    <property type="entry name" value="CONSERVED PROTEIN"/>
    <property type="match status" value="1"/>
</dbReference>
<dbReference type="PANTHER" id="PTHR31302">
    <property type="entry name" value="TRANSMEMBRANE PROTEIN WITH METALLOPHOSPHOESTERASE DOMAIN-RELATED"/>
    <property type="match status" value="1"/>
</dbReference>
<dbReference type="EMBL" id="LR134350">
    <property type="protein sequence ID" value="VEG29137.1"/>
    <property type="molecule type" value="Genomic_DNA"/>
</dbReference>
<dbReference type="InterPro" id="IPR051158">
    <property type="entry name" value="Metallophosphoesterase_sf"/>
</dbReference>
<dbReference type="SUPFAM" id="SSF56300">
    <property type="entry name" value="Metallo-dependent phosphatases"/>
    <property type="match status" value="1"/>
</dbReference>
<accession>A0A3S4RXG4</accession>
<protein>
    <submittedName>
        <fullName evidence="4">Phosphodiesterase YaeI</fullName>
    </submittedName>
</protein>
<evidence type="ECO:0000256" key="2">
    <source>
        <dbReference type="SAM" id="Phobius"/>
    </source>
</evidence>
<keyword evidence="2" id="KW-0812">Transmembrane</keyword>
<name>A0A3S4RXG4_9ACTO</name>
<evidence type="ECO:0000313" key="4">
    <source>
        <dbReference type="EMBL" id="VEG29137.1"/>
    </source>
</evidence>
<dbReference type="Pfam" id="PF00149">
    <property type="entry name" value="Metallophos"/>
    <property type="match status" value="1"/>
</dbReference>
<feature type="transmembrane region" description="Helical" evidence="2">
    <location>
        <begin position="6"/>
        <end position="23"/>
    </location>
</feature>
<dbReference type="KEGG" id="ahw:NCTC11636_01897"/>
<dbReference type="GO" id="GO:0016020">
    <property type="term" value="C:membrane"/>
    <property type="evidence" value="ECO:0007669"/>
    <property type="project" value="GOC"/>
</dbReference>
<keyword evidence="2" id="KW-0472">Membrane</keyword>
<feature type="region of interest" description="Disordered" evidence="1">
    <location>
        <begin position="267"/>
        <end position="299"/>
    </location>
</feature>
<reference evidence="4 5" key="1">
    <citation type="submission" date="2018-12" db="EMBL/GenBank/DDBJ databases">
        <authorList>
            <consortium name="Pathogen Informatics"/>
        </authorList>
    </citation>
    <scope>NUCLEOTIDE SEQUENCE [LARGE SCALE GENOMIC DNA]</scope>
    <source>
        <strain evidence="4 5">NCTC11636</strain>
    </source>
</reference>
<dbReference type="OrthoDB" id="9780884at2"/>
<dbReference type="GO" id="GO:0009245">
    <property type="term" value="P:lipid A biosynthetic process"/>
    <property type="evidence" value="ECO:0007669"/>
    <property type="project" value="TreeGrafter"/>
</dbReference>
<dbReference type="GO" id="GO:0008758">
    <property type="term" value="F:UDP-2,3-diacylglucosamine hydrolase activity"/>
    <property type="evidence" value="ECO:0007669"/>
    <property type="project" value="TreeGrafter"/>
</dbReference>
<keyword evidence="2" id="KW-1133">Transmembrane helix</keyword>
<evidence type="ECO:0000313" key="5">
    <source>
        <dbReference type="Proteomes" id="UP000266895"/>
    </source>
</evidence>
<dbReference type="Gene3D" id="3.60.21.10">
    <property type="match status" value="1"/>
</dbReference>
<dbReference type="InterPro" id="IPR004843">
    <property type="entry name" value="Calcineurin-like_PHP"/>
</dbReference>
<organism evidence="4 5">
    <name type="scientific">Actinomyces howellii</name>
    <dbReference type="NCBI Taxonomy" id="52771"/>
    <lineage>
        <taxon>Bacteria</taxon>
        <taxon>Bacillati</taxon>
        <taxon>Actinomycetota</taxon>
        <taxon>Actinomycetes</taxon>
        <taxon>Actinomycetales</taxon>
        <taxon>Actinomycetaceae</taxon>
        <taxon>Actinomyces</taxon>
    </lineage>
</organism>
<sequence>MTAPTALGVVGLAGAGLLGYALLEARWPVLRRVDVPVLARGEQPLTILHLSDLHLTDRTEARVAWVRDLAALGPDVVVNTGDNLSFASGLEPLRRALEPFSGLPGAFVLGDHDYRTTVFKLPTRYLLRDPRTANDPEREAAIEELPWEELRAIQVDNGWVDLTNARGSLEVDGRSIELVGVDDPHADRDLYPPLPTASAEDGRSGPPVVDHWGTPLRLGLLHAPYRRVLDAMAAEGVGLALAGHTHGGQLCLPGVGALVTNSDLDRGRASGLSRWPAPATGSPASPGRQDAAGANSHRQMHLHVSAGLGTSPYTPVRLACRPEATLLTLLPAS</sequence>
<dbReference type="AlphaFoldDB" id="A0A3S4RXG4"/>
<proteinExistence type="predicted"/>
<keyword evidence="5" id="KW-1185">Reference proteome</keyword>
<gene>
    <name evidence="4" type="ORF">NCTC11636_01897</name>
</gene>
<feature type="region of interest" description="Disordered" evidence="1">
    <location>
        <begin position="184"/>
        <end position="206"/>
    </location>
</feature>
<feature type="domain" description="Calcineurin-like phosphoesterase" evidence="3">
    <location>
        <begin position="45"/>
        <end position="247"/>
    </location>
</feature>
<dbReference type="InterPro" id="IPR029052">
    <property type="entry name" value="Metallo-depent_PP-like"/>
</dbReference>
<evidence type="ECO:0000259" key="3">
    <source>
        <dbReference type="Pfam" id="PF00149"/>
    </source>
</evidence>
<feature type="compositionally biased region" description="Low complexity" evidence="1">
    <location>
        <begin position="276"/>
        <end position="287"/>
    </location>
</feature>
<evidence type="ECO:0000256" key="1">
    <source>
        <dbReference type="SAM" id="MobiDB-lite"/>
    </source>
</evidence>
<dbReference type="Proteomes" id="UP000266895">
    <property type="component" value="Chromosome"/>
</dbReference>